<feature type="compositionally biased region" description="Polar residues" evidence="5">
    <location>
        <begin position="39"/>
        <end position="56"/>
    </location>
</feature>
<dbReference type="AlphaFoldDB" id="A0A507CJ53"/>
<organism evidence="7 8">
    <name type="scientific">Synchytrium microbalum</name>
    <dbReference type="NCBI Taxonomy" id="1806994"/>
    <lineage>
        <taxon>Eukaryota</taxon>
        <taxon>Fungi</taxon>
        <taxon>Fungi incertae sedis</taxon>
        <taxon>Chytridiomycota</taxon>
        <taxon>Chytridiomycota incertae sedis</taxon>
        <taxon>Chytridiomycetes</taxon>
        <taxon>Synchytriales</taxon>
        <taxon>Synchytriaceae</taxon>
        <taxon>Synchytrium</taxon>
    </lineage>
</organism>
<dbReference type="OrthoDB" id="512667at2759"/>
<dbReference type="GeneID" id="42001829"/>
<proteinExistence type="predicted"/>
<dbReference type="GO" id="GO:0030150">
    <property type="term" value="P:protein import into mitochondrial matrix"/>
    <property type="evidence" value="ECO:0007669"/>
    <property type="project" value="TreeGrafter"/>
</dbReference>
<evidence type="ECO:0000256" key="2">
    <source>
        <dbReference type="ARBA" id="ARBA00022771"/>
    </source>
</evidence>
<dbReference type="GO" id="GO:0051087">
    <property type="term" value="F:protein-folding chaperone binding"/>
    <property type="evidence" value="ECO:0007669"/>
    <property type="project" value="TreeGrafter"/>
</dbReference>
<feature type="compositionally biased region" description="Low complexity" evidence="5">
    <location>
        <begin position="21"/>
        <end position="38"/>
    </location>
</feature>
<dbReference type="InterPro" id="IPR007853">
    <property type="entry name" value="Znf_DNL-typ"/>
</dbReference>
<protein>
    <recommendedName>
        <fullName evidence="6">DNL-type domain-containing protein</fullName>
    </recommendedName>
</protein>
<sequence>MSAATAVHSNNGDNHKRHPDLIPTSSPITASSPSPLTSDPNTHETSNPSTQQQQTLGKIPGRLLFGYTCKRCDSRQYRTMSKDAYEKGVVIIKCGGCQSLHLIADHLGWFDTTKKIGTIEDILKEQGREADITRLKAGTDDGEMEWLPDAMREAANETVGTVRDGVAVDKKT</sequence>
<gene>
    <name evidence="7" type="ORF">SmJEL517_g00603</name>
</gene>
<dbReference type="PANTHER" id="PTHR20922:SF13">
    <property type="entry name" value="DNL-TYPE ZINC FINGER PROTEIN"/>
    <property type="match status" value="1"/>
</dbReference>
<evidence type="ECO:0000259" key="6">
    <source>
        <dbReference type="PROSITE" id="PS51501"/>
    </source>
</evidence>
<dbReference type="PROSITE" id="PS51501">
    <property type="entry name" value="ZF_DNL"/>
    <property type="match status" value="1"/>
</dbReference>
<dbReference type="GO" id="GO:0006457">
    <property type="term" value="P:protein folding"/>
    <property type="evidence" value="ECO:0007669"/>
    <property type="project" value="TreeGrafter"/>
</dbReference>
<keyword evidence="1" id="KW-0479">Metal-binding</keyword>
<keyword evidence="3" id="KW-0862">Zinc</keyword>
<feature type="domain" description="DNL-type" evidence="6">
    <location>
        <begin position="58"/>
        <end position="160"/>
    </location>
</feature>
<dbReference type="Pfam" id="PF05180">
    <property type="entry name" value="zf-DNL"/>
    <property type="match status" value="1"/>
</dbReference>
<dbReference type="EMBL" id="QEAO01000002">
    <property type="protein sequence ID" value="TPX37743.1"/>
    <property type="molecule type" value="Genomic_DNA"/>
</dbReference>
<evidence type="ECO:0000256" key="4">
    <source>
        <dbReference type="PROSITE-ProRule" id="PRU00834"/>
    </source>
</evidence>
<dbReference type="Proteomes" id="UP000319731">
    <property type="component" value="Unassembled WGS sequence"/>
</dbReference>
<keyword evidence="2 4" id="KW-0863">Zinc-finger</keyword>
<dbReference type="GO" id="GO:0005739">
    <property type="term" value="C:mitochondrion"/>
    <property type="evidence" value="ECO:0007669"/>
    <property type="project" value="TreeGrafter"/>
</dbReference>
<accession>A0A507CJ53</accession>
<evidence type="ECO:0000256" key="1">
    <source>
        <dbReference type="ARBA" id="ARBA00022723"/>
    </source>
</evidence>
<evidence type="ECO:0000313" key="8">
    <source>
        <dbReference type="Proteomes" id="UP000319731"/>
    </source>
</evidence>
<dbReference type="RefSeq" id="XP_031027654.1">
    <property type="nucleotide sequence ID" value="XM_031166532.1"/>
</dbReference>
<dbReference type="STRING" id="1806994.A0A507CJ53"/>
<dbReference type="GO" id="GO:0050821">
    <property type="term" value="P:protein stabilization"/>
    <property type="evidence" value="ECO:0007669"/>
    <property type="project" value="TreeGrafter"/>
</dbReference>
<keyword evidence="8" id="KW-1185">Reference proteome</keyword>
<feature type="region of interest" description="Disordered" evidence="5">
    <location>
        <begin position="1"/>
        <end position="57"/>
    </location>
</feature>
<name>A0A507CJ53_9FUNG</name>
<evidence type="ECO:0000256" key="3">
    <source>
        <dbReference type="ARBA" id="ARBA00022833"/>
    </source>
</evidence>
<comment type="caution">
    <text evidence="7">The sequence shown here is derived from an EMBL/GenBank/DDBJ whole genome shotgun (WGS) entry which is preliminary data.</text>
</comment>
<evidence type="ECO:0000313" key="7">
    <source>
        <dbReference type="EMBL" id="TPX37743.1"/>
    </source>
</evidence>
<dbReference type="InterPro" id="IPR024158">
    <property type="entry name" value="Mt_import_TIM15"/>
</dbReference>
<dbReference type="GO" id="GO:0008270">
    <property type="term" value="F:zinc ion binding"/>
    <property type="evidence" value="ECO:0007669"/>
    <property type="project" value="UniProtKB-KW"/>
</dbReference>
<dbReference type="PANTHER" id="PTHR20922">
    <property type="entry name" value="DNL-TYPE ZINC FINGER PROTEIN"/>
    <property type="match status" value="1"/>
</dbReference>
<evidence type="ECO:0000256" key="5">
    <source>
        <dbReference type="SAM" id="MobiDB-lite"/>
    </source>
</evidence>
<reference evidence="7 8" key="1">
    <citation type="journal article" date="2019" name="Sci. Rep.">
        <title>Comparative genomics of chytrid fungi reveal insights into the obligate biotrophic and pathogenic lifestyle of Synchytrium endobioticum.</title>
        <authorList>
            <person name="van de Vossenberg B.T.L.H."/>
            <person name="Warris S."/>
            <person name="Nguyen H.D.T."/>
            <person name="van Gent-Pelzer M.P.E."/>
            <person name="Joly D.L."/>
            <person name="van de Geest H.C."/>
            <person name="Bonants P.J.M."/>
            <person name="Smith D.S."/>
            <person name="Levesque C.A."/>
            <person name="van der Lee T.A.J."/>
        </authorList>
    </citation>
    <scope>NUCLEOTIDE SEQUENCE [LARGE SCALE GENOMIC DNA]</scope>
    <source>
        <strain evidence="7 8">JEL517</strain>
    </source>
</reference>